<evidence type="ECO:0000256" key="3">
    <source>
        <dbReference type="ARBA" id="ARBA00023163"/>
    </source>
</evidence>
<dbReference type="InterPro" id="IPR050109">
    <property type="entry name" value="HTH-type_TetR-like_transc_reg"/>
</dbReference>
<dbReference type="Gene3D" id="1.10.357.10">
    <property type="entry name" value="Tetracycline Repressor, domain 2"/>
    <property type="match status" value="1"/>
</dbReference>
<keyword evidence="2 4" id="KW-0238">DNA-binding</keyword>
<comment type="caution">
    <text evidence="7">The sequence shown here is derived from an EMBL/GenBank/DDBJ whole genome shotgun (WGS) entry which is preliminary data.</text>
</comment>
<keyword evidence="1" id="KW-0805">Transcription regulation</keyword>
<organism evidence="7 8">
    <name type="scientific">Nocardia veterana</name>
    <dbReference type="NCBI Taxonomy" id="132249"/>
    <lineage>
        <taxon>Bacteria</taxon>
        <taxon>Bacillati</taxon>
        <taxon>Actinomycetota</taxon>
        <taxon>Actinomycetes</taxon>
        <taxon>Mycobacteriales</taxon>
        <taxon>Nocardiaceae</taxon>
        <taxon>Nocardia</taxon>
    </lineage>
</organism>
<feature type="region of interest" description="Disordered" evidence="5">
    <location>
        <begin position="171"/>
        <end position="190"/>
    </location>
</feature>
<keyword evidence="8" id="KW-1185">Reference proteome</keyword>
<reference evidence="7 8" key="1">
    <citation type="submission" date="2020-04" db="EMBL/GenBank/DDBJ databases">
        <title>MicrobeNet Type strains.</title>
        <authorList>
            <person name="Nicholson A.C."/>
        </authorList>
    </citation>
    <scope>NUCLEOTIDE SEQUENCE [LARGE SCALE GENOMIC DNA]</scope>
    <source>
        <strain evidence="7 8">DSM 44445</strain>
    </source>
</reference>
<dbReference type="Proteomes" id="UP000523447">
    <property type="component" value="Unassembled WGS sequence"/>
</dbReference>
<evidence type="ECO:0000313" key="8">
    <source>
        <dbReference type="Proteomes" id="UP000523447"/>
    </source>
</evidence>
<evidence type="ECO:0000256" key="4">
    <source>
        <dbReference type="PROSITE-ProRule" id="PRU00335"/>
    </source>
</evidence>
<dbReference type="PROSITE" id="PS50977">
    <property type="entry name" value="HTH_TETR_2"/>
    <property type="match status" value="1"/>
</dbReference>
<gene>
    <name evidence="7" type="ORF">HGA07_13425</name>
</gene>
<dbReference type="PANTHER" id="PTHR30055:SF151">
    <property type="entry name" value="TRANSCRIPTIONAL REGULATORY PROTEIN"/>
    <property type="match status" value="1"/>
</dbReference>
<dbReference type="InterPro" id="IPR001647">
    <property type="entry name" value="HTH_TetR"/>
</dbReference>
<evidence type="ECO:0000313" key="7">
    <source>
        <dbReference type="EMBL" id="NKY86629.1"/>
    </source>
</evidence>
<dbReference type="InterPro" id="IPR009057">
    <property type="entry name" value="Homeodomain-like_sf"/>
</dbReference>
<dbReference type="PANTHER" id="PTHR30055">
    <property type="entry name" value="HTH-TYPE TRANSCRIPTIONAL REGULATOR RUTR"/>
    <property type="match status" value="1"/>
</dbReference>
<protein>
    <submittedName>
        <fullName evidence="7">TetR family transcriptional regulator</fullName>
    </submittedName>
</protein>
<evidence type="ECO:0000256" key="5">
    <source>
        <dbReference type="SAM" id="MobiDB-lite"/>
    </source>
</evidence>
<dbReference type="GO" id="GO:0000976">
    <property type="term" value="F:transcription cis-regulatory region binding"/>
    <property type="evidence" value="ECO:0007669"/>
    <property type="project" value="TreeGrafter"/>
</dbReference>
<feature type="DNA-binding region" description="H-T-H motif" evidence="4">
    <location>
        <begin position="32"/>
        <end position="51"/>
    </location>
</feature>
<evidence type="ECO:0000259" key="6">
    <source>
        <dbReference type="PROSITE" id="PS50977"/>
    </source>
</evidence>
<dbReference type="InterPro" id="IPR036271">
    <property type="entry name" value="Tet_transcr_reg_TetR-rel_C_sf"/>
</dbReference>
<dbReference type="GO" id="GO:0003700">
    <property type="term" value="F:DNA-binding transcription factor activity"/>
    <property type="evidence" value="ECO:0007669"/>
    <property type="project" value="TreeGrafter"/>
</dbReference>
<dbReference type="SUPFAM" id="SSF48498">
    <property type="entry name" value="Tetracyclin repressor-like, C-terminal domain"/>
    <property type="match status" value="1"/>
</dbReference>
<dbReference type="SUPFAM" id="SSF46689">
    <property type="entry name" value="Homeodomain-like"/>
    <property type="match status" value="1"/>
</dbReference>
<keyword evidence="3" id="KW-0804">Transcription</keyword>
<dbReference type="RefSeq" id="WP_040719115.1">
    <property type="nucleotide sequence ID" value="NZ_CAWPHS010000003.1"/>
</dbReference>
<dbReference type="Pfam" id="PF00440">
    <property type="entry name" value="TetR_N"/>
    <property type="match status" value="1"/>
</dbReference>
<accession>A0A7X6RIJ1</accession>
<evidence type="ECO:0000256" key="2">
    <source>
        <dbReference type="ARBA" id="ARBA00023125"/>
    </source>
</evidence>
<dbReference type="PRINTS" id="PR00455">
    <property type="entry name" value="HTHTETR"/>
</dbReference>
<feature type="domain" description="HTH tetR-type" evidence="6">
    <location>
        <begin position="9"/>
        <end position="69"/>
    </location>
</feature>
<sequence length="233" mass="25715">MPKHSQPERLTRAAIVDTAIALADADGIEALSMRRIADRMGVGAMSLYRHVPNKDALLADMTDEVAGRHPYPEPKPGWTWRDRVHTAAEIDWQLYRLHPWVLFTFAVPRYNFGPHSLACLAWLTEGFLELTDDRREATAMGLEVWSYIAGIALQQVSATLLAARDEEHDESSGLTALLEGTPRWPSPPALAPLEGTGLGDLLDPVRQLRSGLSAMCDGFAARCRQRAAQPDHG</sequence>
<dbReference type="EMBL" id="JAAXPE010000011">
    <property type="protein sequence ID" value="NKY86629.1"/>
    <property type="molecule type" value="Genomic_DNA"/>
</dbReference>
<dbReference type="AlphaFoldDB" id="A0A7X6RIJ1"/>
<name>A0A7X6RIJ1_9NOCA</name>
<evidence type="ECO:0000256" key="1">
    <source>
        <dbReference type="ARBA" id="ARBA00023015"/>
    </source>
</evidence>
<proteinExistence type="predicted"/>